<reference evidence="1" key="1">
    <citation type="submission" date="2016-01" db="EMBL/GenBank/DDBJ databases">
        <authorList>
            <person name="Peeters C."/>
        </authorList>
    </citation>
    <scope>NUCLEOTIDE SEQUENCE [LARGE SCALE GENOMIC DNA]</scope>
    <source>
        <strain evidence="1">LMG 29318</strain>
    </source>
</reference>
<comment type="caution">
    <text evidence="1">The sequence shown here is derived from an EMBL/GenBank/DDBJ whole genome shotgun (WGS) entry which is preliminary data.</text>
</comment>
<sequence>MAEDTDMPDNGSRERVSEPLKALAELLERSLDNATSIVMMRHAPGVCSVYMGDPSGPREELRRIGKISTSLADDMLVSTTSGANRMEINGQIYRFVRTFTLVDDIAAVVFST</sequence>
<proteinExistence type="predicted"/>
<gene>
    <name evidence="1" type="ORF">AWB75_02223</name>
</gene>
<evidence type="ECO:0000313" key="2">
    <source>
        <dbReference type="Proteomes" id="UP000054870"/>
    </source>
</evidence>
<dbReference type="EMBL" id="FCOF02000008">
    <property type="protein sequence ID" value="SAK57465.1"/>
    <property type="molecule type" value="Genomic_DNA"/>
</dbReference>
<accession>A0A158AIB3</accession>
<keyword evidence="2" id="KW-1185">Reference proteome</keyword>
<name>A0A158AIB3_9BURK</name>
<evidence type="ECO:0000313" key="1">
    <source>
        <dbReference type="EMBL" id="SAK57465.1"/>
    </source>
</evidence>
<protein>
    <submittedName>
        <fullName evidence="1">Uncharacterized protein</fullName>
    </submittedName>
</protein>
<dbReference type="Proteomes" id="UP000054870">
    <property type="component" value="Unassembled WGS sequence"/>
</dbReference>
<dbReference type="AlphaFoldDB" id="A0A158AIB3"/>
<dbReference type="RefSeq" id="WP_061124143.1">
    <property type="nucleotide sequence ID" value="NZ_FCOF02000008.1"/>
</dbReference>
<organism evidence="1 2">
    <name type="scientific">Caballeronia catudaia</name>
    <dbReference type="NCBI Taxonomy" id="1777136"/>
    <lineage>
        <taxon>Bacteria</taxon>
        <taxon>Pseudomonadati</taxon>
        <taxon>Pseudomonadota</taxon>
        <taxon>Betaproteobacteria</taxon>
        <taxon>Burkholderiales</taxon>
        <taxon>Burkholderiaceae</taxon>
        <taxon>Caballeronia</taxon>
    </lineage>
</organism>